<accession>F1ZCT5</accession>
<dbReference type="InterPro" id="IPR010982">
    <property type="entry name" value="Lambda_DNA-bd_dom_sf"/>
</dbReference>
<proteinExistence type="predicted"/>
<dbReference type="Gene3D" id="1.10.260.40">
    <property type="entry name" value="lambda repressor-like DNA-binding domains"/>
    <property type="match status" value="1"/>
</dbReference>
<sequence length="243" mass="25826">MVGRRTTTAAKTAPAKTSSAKGSAKKKVEPQDAMPESFPTGSGAPSNDPRALEKALGARVRQLRRQQDLSVADLAGAAGLSTGMLSKIENGQISASLTSIHSLALALNVPISSLFALAEERQDCSYVGAGQGVKIERRGTKSGHIYQLLGHLVSGDLVVEPYLITLAEDAVPYTSFSHSGTELIYMLEGEMTYRHGDRRYELSSGDTMLFDSQAQHGPESMGQGLIRYLSIIAYARNGSGHGS</sequence>
<keyword evidence="5" id="KW-1185">Reference proteome</keyword>
<dbReference type="EMBL" id="AEWJ01000059">
    <property type="protein sequence ID" value="EGD57572.1"/>
    <property type="molecule type" value="Genomic_DNA"/>
</dbReference>
<dbReference type="PROSITE" id="PS50943">
    <property type="entry name" value="HTH_CROC1"/>
    <property type="match status" value="1"/>
</dbReference>
<dbReference type="CDD" id="cd02209">
    <property type="entry name" value="cupin_XRE_C"/>
    <property type="match status" value="1"/>
</dbReference>
<dbReference type="STRING" id="983920.Y88_1454"/>
<dbReference type="eggNOG" id="COG1396">
    <property type="taxonomic scope" value="Bacteria"/>
</dbReference>
<dbReference type="InterPro" id="IPR050807">
    <property type="entry name" value="TransReg_Diox_bact_type"/>
</dbReference>
<evidence type="ECO:0000259" key="3">
    <source>
        <dbReference type="PROSITE" id="PS50943"/>
    </source>
</evidence>
<dbReference type="InterPro" id="IPR011051">
    <property type="entry name" value="RmlC_Cupin_sf"/>
</dbReference>
<organism evidence="4 5">
    <name type="scientific">Novosphingobium nitrogenifigens DSM 19370</name>
    <dbReference type="NCBI Taxonomy" id="983920"/>
    <lineage>
        <taxon>Bacteria</taxon>
        <taxon>Pseudomonadati</taxon>
        <taxon>Pseudomonadota</taxon>
        <taxon>Alphaproteobacteria</taxon>
        <taxon>Sphingomonadales</taxon>
        <taxon>Sphingomonadaceae</taxon>
        <taxon>Novosphingobium</taxon>
    </lineage>
</organism>
<name>F1ZCT5_9SPHN</name>
<dbReference type="OrthoDB" id="9805356at2"/>
<evidence type="ECO:0000256" key="2">
    <source>
        <dbReference type="SAM" id="MobiDB-lite"/>
    </source>
</evidence>
<dbReference type="InterPro" id="IPR014710">
    <property type="entry name" value="RmlC-like_jellyroll"/>
</dbReference>
<dbReference type="HOGENOM" id="CLU_085376_3_1_5"/>
<dbReference type="GO" id="GO:0003700">
    <property type="term" value="F:DNA-binding transcription factor activity"/>
    <property type="evidence" value="ECO:0007669"/>
    <property type="project" value="TreeGrafter"/>
</dbReference>
<dbReference type="PANTHER" id="PTHR46797:SF1">
    <property type="entry name" value="METHYLPHOSPHONATE SYNTHASE"/>
    <property type="match status" value="1"/>
</dbReference>
<feature type="region of interest" description="Disordered" evidence="2">
    <location>
        <begin position="1"/>
        <end position="50"/>
    </location>
</feature>
<dbReference type="Gene3D" id="2.60.120.10">
    <property type="entry name" value="Jelly Rolls"/>
    <property type="match status" value="1"/>
</dbReference>
<feature type="compositionally biased region" description="Low complexity" evidence="2">
    <location>
        <begin position="1"/>
        <end position="22"/>
    </location>
</feature>
<evidence type="ECO:0000256" key="1">
    <source>
        <dbReference type="ARBA" id="ARBA00023125"/>
    </source>
</evidence>
<dbReference type="Pfam" id="PF07883">
    <property type="entry name" value="Cupin_2"/>
    <property type="match status" value="1"/>
</dbReference>
<protein>
    <submittedName>
        <fullName evidence="4">Transcriptional regulator</fullName>
    </submittedName>
</protein>
<dbReference type="Pfam" id="PF13560">
    <property type="entry name" value="HTH_31"/>
    <property type="match status" value="1"/>
</dbReference>
<evidence type="ECO:0000313" key="4">
    <source>
        <dbReference type="EMBL" id="EGD57572.1"/>
    </source>
</evidence>
<evidence type="ECO:0000313" key="5">
    <source>
        <dbReference type="Proteomes" id="UP000004728"/>
    </source>
</evidence>
<comment type="caution">
    <text evidence="4">The sequence shown here is derived from an EMBL/GenBank/DDBJ whole genome shotgun (WGS) entry which is preliminary data.</text>
</comment>
<dbReference type="InParanoid" id="F1ZCT5"/>
<dbReference type="SUPFAM" id="SSF47413">
    <property type="entry name" value="lambda repressor-like DNA-binding domains"/>
    <property type="match status" value="1"/>
</dbReference>
<dbReference type="PANTHER" id="PTHR46797">
    <property type="entry name" value="HTH-TYPE TRANSCRIPTIONAL REGULATOR"/>
    <property type="match status" value="1"/>
</dbReference>
<dbReference type="RefSeq" id="WP_008067899.1">
    <property type="nucleotide sequence ID" value="NZ_AQWK01000028.1"/>
</dbReference>
<dbReference type="GO" id="GO:0005829">
    <property type="term" value="C:cytosol"/>
    <property type="evidence" value="ECO:0007669"/>
    <property type="project" value="TreeGrafter"/>
</dbReference>
<dbReference type="AlphaFoldDB" id="F1ZCT5"/>
<keyword evidence="1" id="KW-0238">DNA-binding</keyword>
<dbReference type="Proteomes" id="UP000004728">
    <property type="component" value="Unassembled WGS sequence"/>
</dbReference>
<reference evidence="4 5" key="1">
    <citation type="journal article" date="2012" name="J. Bacteriol.">
        <title>Draft Genome Sequence of Novosphingobium nitrogenifigens Y88T.</title>
        <authorList>
            <person name="Strabala T.J."/>
            <person name="Macdonald L."/>
            <person name="Liu V."/>
            <person name="Smit A.M."/>
        </authorList>
    </citation>
    <scope>NUCLEOTIDE SEQUENCE [LARGE SCALE GENOMIC DNA]</scope>
    <source>
        <strain evidence="4 5">DSM 19370</strain>
    </source>
</reference>
<dbReference type="InterPro" id="IPR001387">
    <property type="entry name" value="Cro/C1-type_HTH"/>
</dbReference>
<gene>
    <name evidence="4" type="ORF">Y88_1454</name>
</gene>
<feature type="domain" description="HTH cro/C1-type" evidence="3">
    <location>
        <begin position="60"/>
        <end position="114"/>
    </location>
</feature>
<dbReference type="CDD" id="cd00093">
    <property type="entry name" value="HTH_XRE"/>
    <property type="match status" value="1"/>
</dbReference>
<dbReference type="SMART" id="SM00530">
    <property type="entry name" value="HTH_XRE"/>
    <property type="match status" value="1"/>
</dbReference>
<dbReference type="GO" id="GO:0003677">
    <property type="term" value="F:DNA binding"/>
    <property type="evidence" value="ECO:0007669"/>
    <property type="project" value="UniProtKB-KW"/>
</dbReference>
<dbReference type="InterPro" id="IPR013096">
    <property type="entry name" value="Cupin_2"/>
</dbReference>
<dbReference type="SUPFAM" id="SSF51182">
    <property type="entry name" value="RmlC-like cupins"/>
    <property type="match status" value="1"/>
</dbReference>